<feature type="chain" id="PRO_5036115849" evidence="2">
    <location>
        <begin position="20"/>
        <end position="426"/>
    </location>
</feature>
<organism evidence="4 5">
    <name type="scientific">Aphanomyces stellatus</name>
    <dbReference type="NCBI Taxonomy" id="120398"/>
    <lineage>
        <taxon>Eukaryota</taxon>
        <taxon>Sar</taxon>
        <taxon>Stramenopiles</taxon>
        <taxon>Oomycota</taxon>
        <taxon>Saprolegniomycetes</taxon>
        <taxon>Saprolegniales</taxon>
        <taxon>Verrucalvaceae</taxon>
        <taxon>Aphanomyces</taxon>
    </lineage>
</organism>
<accession>A0A485K2M7</accession>
<dbReference type="EMBL" id="VJMH01000017">
    <property type="protein sequence ID" value="KAF0720363.1"/>
    <property type="molecule type" value="Genomic_DNA"/>
</dbReference>
<dbReference type="Pfam" id="PF00450">
    <property type="entry name" value="Peptidase_S10"/>
    <property type="match status" value="2"/>
</dbReference>
<evidence type="ECO:0000256" key="2">
    <source>
        <dbReference type="SAM" id="SignalP"/>
    </source>
</evidence>
<dbReference type="InterPro" id="IPR029058">
    <property type="entry name" value="AB_hydrolase_fold"/>
</dbReference>
<reference evidence="3" key="2">
    <citation type="submission" date="2019-06" db="EMBL/GenBank/DDBJ databases">
        <title>Genomics analysis of Aphanomyces spp. identifies a new class of oomycete effector associated with host adaptation.</title>
        <authorList>
            <person name="Gaulin E."/>
        </authorList>
    </citation>
    <scope>NUCLEOTIDE SEQUENCE</scope>
    <source>
        <strain evidence="3">CBS 578.67</strain>
    </source>
</reference>
<name>A0A485K2M7_9STRA</name>
<dbReference type="PRINTS" id="PR00724">
    <property type="entry name" value="CRBOXYPTASEC"/>
</dbReference>
<keyword evidence="2" id="KW-0732">Signal</keyword>
<evidence type="ECO:0000313" key="3">
    <source>
        <dbReference type="EMBL" id="KAF0720363.1"/>
    </source>
</evidence>
<dbReference type="PANTHER" id="PTHR11802">
    <property type="entry name" value="SERINE PROTEASE FAMILY S10 SERINE CARBOXYPEPTIDASE"/>
    <property type="match status" value="1"/>
</dbReference>
<dbReference type="InterPro" id="IPR001563">
    <property type="entry name" value="Peptidase_S10"/>
</dbReference>
<reference evidence="4 5" key="1">
    <citation type="submission" date="2019-03" db="EMBL/GenBank/DDBJ databases">
        <authorList>
            <person name="Gaulin E."/>
            <person name="Dumas B."/>
        </authorList>
    </citation>
    <scope>NUCLEOTIDE SEQUENCE [LARGE SCALE GENOMIC DNA]</scope>
    <source>
        <strain evidence="4">CBS 568.67</strain>
    </source>
</reference>
<dbReference type="Proteomes" id="UP000332933">
    <property type="component" value="Unassembled WGS sequence"/>
</dbReference>
<dbReference type="SUPFAM" id="SSF53474">
    <property type="entry name" value="alpha/beta-Hydrolases"/>
    <property type="match status" value="1"/>
</dbReference>
<keyword evidence="5" id="KW-1185">Reference proteome</keyword>
<dbReference type="EMBL" id="CAADRA010000017">
    <property type="protein sequence ID" value="VFT77599.1"/>
    <property type="molecule type" value="Genomic_DNA"/>
</dbReference>
<dbReference type="GO" id="GO:0006508">
    <property type="term" value="P:proteolysis"/>
    <property type="evidence" value="ECO:0007669"/>
    <property type="project" value="InterPro"/>
</dbReference>
<sequence length="426" mass="48035">MKVLALLSLTLANNSVACADHQIKSLPGYSDSKPINFDQYAGHIPLPSNGQKMFYWFTESKSTRRPILCGFFTELRPFVVESNLKVKRNPYAWNRKANVVFLESPAGVGFSQPLLNTTEYTDDITAARAPSRTAIFTSRAKATLACTFRFWSNDCLRCLDPKLTGFAIGNPYTDQKIDDAAYMDYYYSHALISIERYRALQQTYKPTELWLCQDGYKGCSAECRAVCSAANMETDPDYFDAYNIFGEICLLQSNQTKMLKYHTATTRPKLDRSASTATPFSPCADMYTHAGIFAPPQGILKSGLKSLIYSGDADSVVNFMGTQRWLTKQGLNLTVTNKWQAWFGPEKQLAGYTEVYGNLTFKTVKGSGQKVPATRPLHGLYMFECFLFGNDAYQTFCLPQIQVNRRVRLLVVNNKMQVVWRVLCSI</sequence>
<dbReference type="OrthoDB" id="443318at2759"/>
<dbReference type="AlphaFoldDB" id="A0A485K2M7"/>
<comment type="similarity">
    <text evidence="1">Belongs to the peptidase S10 family.</text>
</comment>
<dbReference type="Gene3D" id="3.40.50.1820">
    <property type="entry name" value="alpha/beta hydrolase"/>
    <property type="match status" value="2"/>
</dbReference>
<proteinExistence type="inferred from homology"/>
<dbReference type="PANTHER" id="PTHR11802:SF201">
    <property type="entry name" value="CARBOXYPEPTIDASE"/>
    <property type="match status" value="1"/>
</dbReference>
<feature type="signal peptide" evidence="2">
    <location>
        <begin position="1"/>
        <end position="19"/>
    </location>
</feature>
<evidence type="ECO:0000313" key="4">
    <source>
        <dbReference type="EMBL" id="VFT77599.1"/>
    </source>
</evidence>
<dbReference type="GO" id="GO:0004185">
    <property type="term" value="F:serine-type carboxypeptidase activity"/>
    <property type="evidence" value="ECO:0007669"/>
    <property type="project" value="InterPro"/>
</dbReference>
<gene>
    <name evidence="4" type="primary">Aste57867_374</name>
    <name evidence="3" type="ORF">As57867_000373</name>
    <name evidence="4" type="ORF">ASTE57867_374</name>
</gene>
<protein>
    <submittedName>
        <fullName evidence="4">Aste57867_374 protein</fullName>
    </submittedName>
</protein>
<evidence type="ECO:0000256" key="1">
    <source>
        <dbReference type="ARBA" id="ARBA00009431"/>
    </source>
</evidence>
<evidence type="ECO:0000313" key="5">
    <source>
        <dbReference type="Proteomes" id="UP000332933"/>
    </source>
</evidence>